<dbReference type="GO" id="GO:0009306">
    <property type="term" value="P:protein secretion"/>
    <property type="evidence" value="ECO:0007669"/>
    <property type="project" value="UniProtKB-UniRule"/>
</dbReference>
<dbReference type="InterPro" id="IPR001901">
    <property type="entry name" value="Translocase_SecE/Sec61-g"/>
</dbReference>
<evidence type="ECO:0000313" key="11">
    <source>
        <dbReference type="Proteomes" id="UP000178344"/>
    </source>
</evidence>
<evidence type="ECO:0000256" key="7">
    <source>
        <dbReference type="ARBA" id="ARBA00023010"/>
    </source>
</evidence>
<dbReference type="NCBIfam" id="TIGR00964">
    <property type="entry name" value="secE_bact"/>
    <property type="match status" value="1"/>
</dbReference>
<feature type="transmembrane region" description="Helical" evidence="9">
    <location>
        <begin position="25"/>
        <end position="54"/>
    </location>
</feature>
<gene>
    <name evidence="9" type="primary">secE</name>
    <name evidence="10" type="ORF">A2671_01385</name>
</gene>
<evidence type="ECO:0000256" key="3">
    <source>
        <dbReference type="ARBA" id="ARBA00022475"/>
    </source>
</evidence>
<keyword evidence="4 9" id="KW-0812">Transmembrane</keyword>
<name>A0A1F6CE94_9BACT</name>
<dbReference type="PANTHER" id="PTHR33910:SF1">
    <property type="entry name" value="PROTEIN TRANSLOCASE SUBUNIT SECE"/>
    <property type="match status" value="1"/>
</dbReference>
<keyword evidence="7 9" id="KW-0811">Translocation</keyword>
<dbReference type="AlphaFoldDB" id="A0A1F6CE94"/>
<dbReference type="GO" id="GO:0005886">
    <property type="term" value="C:plasma membrane"/>
    <property type="evidence" value="ECO:0007669"/>
    <property type="project" value="UniProtKB-SubCell"/>
</dbReference>
<keyword evidence="3 9" id="KW-1003">Cell membrane</keyword>
<dbReference type="GO" id="GO:0008320">
    <property type="term" value="F:protein transmembrane transporter activity"/>
    <property type="evidence" value="ECO:0007669"/>
    <property type="project" value="UniProtKB-UniRule"/>
</dbReference>
<sequence length="60" mass="6765">MSITNYLKETRSELKHVSWPTRRQAVVFSTLVVGISLVTAFFLGIFDFIFTAILKTIIGS</sequence>
<dbReference type="GO" id="GO:0043952">
    <property type="term" value="P:protein transport by the Sec complex"/>
    <property type="evidence" value="ECO:0007669"/>
    <property type="project" value="UniProtKB-UniRule"/>
</dbReference>
<dbReference type="Pfam" id="PF00584">
    <property type="entry name" value="SecE"/>
    <property type="match status" value="1"/>
</dbReference>
<dbReference type="Gene3D" id="1.20.5.1030">
    <property type="entry name" value="Preprotein translocase secy subunit"/>
    <property type="match status" value="1"/>
</dbReference>
<reference evidence="10 11" key="1">
    <citation type="journal article" date="2016" name="Nat. Commun.">
        <title>Thousands of microbial genomes shed light on interconnected biogeochemical processes in an aquifer system.</title>
        <authorList>
            <person name="Anantharaman K."/>
            <person name="Brown C.T."/>
            <person name="Hug L.A."/>
            <person name="Sharon I."/>
            <person name="Castelle C.J."/>
            <person name="Probst A.J."/>
            <person name="Thomas B.C."/>
            <person name="Singh A."/>
            <person name="Wilkins M.J."/>
            <person name="Karaoz U."/>
            <person name="Brodie E.L."/>
            <person name="Williams K.H."/>
            <person name="Hubbard S.S."/>
            <person name="Banfield J.F."/>
        </authorList>
    </citation>
    <scope>NUCLEOTIDE SEQUENCE [LARGE SCALE GENOMIC DNA]</scope>
</reference>
<evidence type="ECO:0000256" key="9">
    <source>
        <dbReference type="HAMAP-Rule" id="MF_00422"/>
    </source>
</evidence>
<dbReference type="PANTHER" id="PTHR33910">
    <property type="entry name" value="PROTEIN TRANSLOCASE SUBUNIT SECE"/>
    <property type="match status" value="1"/>
</dbReference>
<accession>A0A1F6CE94</accession>
<organism evidence="10 11">
    <name type="scientific">Candidatus Kaiserbacteria bacterium RIFCSPHIGHO2_01_FULL_49_13</name>
    <dbReference type="NCBI Taxonomy" id="1798477"/>
    <lineage>
        <taxon>Bacteria</taxon>
        <taxon>Candidatus Kaiseribacteriota</taxon>
    </lineage>
</organism>
<comment type="subcellular location">
    <subcellularLocation>
        <location evidence="9">Cell membrane</location>
        <topology evidence="9">Single-pass membrane protein</topology>
    </subcellularLocation>
    <subcellularLocation>
        <location evidence="1">Membrane</location>
    </subcellularLocation>
</comment>
<dbReference type="EMBL" id="MFKQ01000013">
    <property type="protein sequence ID" value="OGG47317.1"/>
    <property type="molecule type" value="Genomic_DNA"/>
</dbReference>
<comment type="function">
    <text evidence="9">Essential subunit of the Sec protein translocation channel SecYEG. Clamps together the 2 halves of SecY. May contact the channel plug during translocation.</text>
</comment>
<comment type="subunit">
    <text evidence="9">Component of the Sec protein translocase complex. Heterotrimer consisting of SecY, SecE and SecG subunits. The heterotrimers can form oligomers, although 1 heterotrimer is thought to be able to translocate proteins. Interacts with the ribosome. Interacts with SecDF, and other proteins may be involved. Interacts with SecA.</text>
</comment>
<comment type="caution">
    <text evidence="10">The sequence shown here is derived from an EMBL/GenBank/DDBJ whole genome shotgun (WGS) entry which is preliminary data.</text>
</comment>
<evidence type="ECO:0000256" key="6">
    <source>
        <dbReference type="ARBA" id="ARBA00022989"/>
    </source>
</evidence>
<keyword evidence="8 9" id="KW-0472">Membrane</keyword>
<dbReference type="HAMAP" id="MF_00422">
    <property type="entry name" value="SecE"/>
    <property type="match status" value="1"/>
</dbReference>
<evidence type="ECO:0000256" key="4">
    <source>
        <dbReference type="ARBA" id="ARBA00022692"/>
    </source>
</evidence>
<evidence type="ECO:0000256" key="8">
    <source>
        <dbReference type="ARBA" id="ARBA00023136"/>
    </source>
</evidence>
<dbReference type="InterPro" id="IPR005807">
    <property type="entry name" value="SecE_bac"/>
</dbReference>
<evidence type="ECO:0000256" key="5">
    <source>
        <dbReference type="ARBA" id="ARBA00022927"/>
    </source>
</evidence>
<comment type="similarity">
    <text evidence="9">Belongs to the SecE/SEC61-gamma family.</text>
</comment>
<dbReference type="GO" id="GO:0006605">
    <property type="term" value="P:protein targeting"/>
    <property type="evidence" value="ECO:0007669"/>
    <property type="project" value="UniProtKB-UniRule"/>
</dbReference>
<evidence type="ECO:0000256" key="2">
    <source>
        <dbReference type="ARBA" id="ARBA00022448"/>
    </source>
</evidence>
<proteinExistence type="inferred from homology"/>
<dbReference type="Proteomes" id="UP000178344">
    <property type="component" value="Unassembled WGS sequence"/>
</dbReference>
<keyword evidence="6 9" id="KW-1133">Transmembrane helix</keyword>
<dbReference type="GO" id="GO:0065002">
    <property type="term" value="P:intracellular protein transmembrane transport"/>
    <property type="evidence" value="ECO:0007669"/>
    <property type="project" value="UniProtKB-UniRule"/>
</dbReference>
<evidence type="ECO:0000256" key="1">
    <source>
        <dbReference type="ARBA" id="ARBA00004370"/>
    </source>
</evidence>
<keyword evidence="2 9" id="KW-0813">Transport</keyword>
<dbReference type="InterPro" id="IPR038379">
    <property type="entry name" value="SecE_sf"/>
</dbReference>
<keyword evidence="5 9" id="KW-0653">Protein transport</keyword>
<protein>
    <recommendedName>
        <fullName evidence="9">Protein translocase subunit SecE</fullName>
    </recommendedName>
</protein>
<evidence type="ECO:0000313" key="10">
    <source>
        <dbReference type="EMBL" id="OGG47317.1"/>
    </source>
</evidence>